<dbReference type="GO" id="GO:0016747">
    <property type="term" value="F:acyltransferase activity, transferring groups other than amino-acyl groups"/>
    <property type="evidence" value="ECO:0007669"/>
    <property type="project" value="InterPro"/>
</dbReference>
<dbReference type="AlphaFoldDB" id="A0AA41U7U8"/>
<dbReference type="PANTHER" id="PTHR43233:SF1">
    <property type="entry name" value="FAMILY N-ACETYLTRANSFERASE, PUTATIVE (AFU_ORTHOLOGUE AFUA_6G03350)-RELATED"/>
    <property type="match status" value="1"/>
</dbReference>
<dbReference type="Gene3D" id="3.40.630.30">
    <property type="match status" value="1"/>
</dbReference>
<dbReference type="PANTHER" id="PTHR43233">
    <property type="entry name" value="FAMILY N-ACETYLTRANSFERASE, PUTATIVE (AFU_ORTHOLOGUE AFUA_6G03350)-RELATED"/>
    <property type="match status" value="1"/>
</dbReference>
<feature type="domain" description="N-acetyltransferase" evidence="1">
    <location>
        <begin position="10"/>
        <end position="143"/>
    </location>
</feature>
<proteinExistence type="predicted"/>
<dbReference type="EMBL" id="JAKGSG010000036">
    <property type="protein sequence ID" value="MCF4121981.1"/>
    <property type="molecule type" value="Genomic_DNA"/>
</dbReference>
<evidence type="ECO:0000313" key="3">
    <source>
        <dbReference type="Proteomes" id="UP001165405"/>
    </source>
</evidence>
<sequence length="143" mass="15537">MAQPFPDATYEFSADPARVDAARAHQLISEHSYWAPGRPREVQDAAIVGSRNYGVYHSATGEQVAYARVVTDGATFAWLCDVIVDPAHRGQGIGKLLVGGVTADLEPLGLRRTVLATADAHGLYAKFGFAPLVEDNTWMERRP</sequence>
<protein>
    <submittedName>
        <fullName evidence="2">GNAT family N-acetyltransferase</fullName>
    </submittedName>
</protein>
<keyword evidence="3" id="KW-1185">Reference proteome</keyword>
<dbReference type="InterPro" id="IPR000182">
    <property type="entry name" value="GNAT_dom"/>
</dbReference>
<accession>A0AA41U7U8</accession>
<dbReference type="CDD" id="cd04301">
    <property type="entry name" value="NAT_SF"/>
    <property type="match status" value="1"/>
</dbReference>
<dbReference type="InterPro" id="IPR053144">
    <property type="entry name" value="Acetyltransferase_Butenolide"/>
</dbReference>
<comment type="caution">
    <text evidence="2">The sequence shown here is derived from an EMBL/GenBank/DDBJ whole genome shotgun (WGS) entry which is preliminary data.</text>
</comment>
<organism evidence="2 3">
    <name type="scientific">Antribacter soli</name>
    <dbReference type="NCBI Taxonomy" id="2910976"/>
    <lineage>
        <taxon>Bacteria</taxon>
        <taxon>Bacillati</taxon>
        <taxon>Actinomycetota</taxon>
        <taxon>Actinomycetes</taxon>
        <taxon>Micrococcales</taxon>
        <taxon>Promicromonosporaceae</taxon>
        <taxon>Antribacter</taxon>
    </lineage>
</organism>
<dbReference type="InterPro" id="IPR016181">
    <property type="entry name" value="Acyl_CoA_acyltransferase"/>
</dbReference>
<dbReference type="PROSITE" id="PS51186">
    <property type="entry name" value="GNAT"/>
    <property type="match status" value="1"/>
</dbReference>
<evidence type="ECO:0000313" key="2">
    <source>
        <dbReference type="EMBL" id="MCF4121981.1"/>
    </source>
</evidence>
<dbReference type="Proteomes" id="UP001165405">
    <property type="component" value="Unassembled WGS sequence"/>
</dbReference>
<reference evidence="2" key="1">
    <citation type="submission" date="2022-01" db="EMBL/GenBank/DDBJ databases">
        <title>Antribacter sp. nov., isolated from Guizhou of China.</title>
        <authorList>
            <person name="Chengliang C."/>
            <person name="Ya Z."/>
        </authorList>
    </citation>
    <scope>NUCLEOTIDE SEQUENCE</scope>
    <source>
        <strain evidence="2">KLBMP 9083</strain>
    </source>
</reference>
<evidence type="ECO:0000259" key="1">
    <source>
        <dbReference type="PROSITE" id="PS51186"/>
    </source>
</evidence>
<dbReference type="RefSeq" id="WP_236089781.1">
    <property type="nucleotide sequence ID" value="NZ_JAKGSG010000036.1"/>
</dbReference>
<gene>
    <name evidence="2" type="ORF">L1785_13435</name>
</gene>
<name>A0AA41U7U8_9MICO</name>
<dbReference type="SUPFAM" id="SSF55729">
    <property type="entry name" value="Acyl-CoA N-acyltransferases (Nat)"/>
    <property type="match status" value="1"/>
</dbReference>
<dbReference type="Pfam" id="PF00583">
    <property type="entry name" value="Acetyltransf_1"/>
    <property type="match status" value="1"/>
</dbReference>